<protein>
    <submittedName>
        <fullName evidence="1">Uncharacterized protein</fullName>
    </submittedName>
</protein>
<comment type="caution">
    <text evidence="1">The sequence shown here is derived from an EMBL/GenBank/DDBJ whole genome shotgun (WGS) entry which is preliminary data.</text>
</comment>
<evidence type="ECO:0000313" key="2">
    <source>
        <dbReference type="Proteomes" id="UP001291623"/>
    </source>
</evidence>
<dbReference type="Proteomes" id="UP001291623">
    <property type="component" value="Unassembled WGS sequence"/>
</dbReference>
<keyword evidence="2" id="KW-1185">Reference proteome</keyword>
<accession>A0AAE1RGD7</accession>
<sequence length="144" mass="16365">MLDPNCSLEPFLFRNRGKQTRSSIIEASWLRQIQEINSDRRLKLRAGSPVRRSLDGVSSDKHVVAPVRGVREAHETIVVKLLFLHSVDEKKFQLYTQLRNLNLDNNSTINTDNLGKAVVVTAVKSGSAVEQKHQNTKKSRAKYR</sequence>
<dbReference type="EMBL" id="JAVYJV010000016">
    <property type="protein sequence ID" value="KAK4350586.1"/>
    <property type="molecule type" value="Genomic_DNA"/>
</dbReference>
<name>A0AAE1RGD7_9SOLA</name>
<organism evidence="1 2">
    <name type="scientific">Anisodus tanguticus</name>
    <dbReference type="NCBI Taxonomy" id="243964"/>
    <lineage>
        <taxon>Eukaryota</taxon>
        <taxon>Viridiplantae</taxon>
        <taxon>Streptophyta</taxon>
        <taxon>Embryophyta</taxon>
        <taxon>Tracheophyta</taxon>
        <taxon>Spermatophyta</taxon>
        <taxon>Magnoliopsida</taxon>
        <taxon>eudicotyledons</taxon>
        <taxon>Gunneridae</taxon>
        <taxon>Pentapetalae</taxon>
        <taxon>asterids</taxon>
        <taxon>lamiids</taxon>
        <taxon>Solanales</taxon>
        <taxon>Solanaceae</taxon>
        <taxon>Solanoideae</taxon>
        <taxon>Hyoscyameae</taxon>
        <taxon>Anisodus</taxon>
    </lineage>
</organism>
<gene>
    <name evidence="1" type="ORF">RND71_029899</name>
</gene>
<proteinExistence type="predicted"/>
<dbReference type="AlphaFoldDB" id="A0AAE1RGD7"/>
<reference evidence="1" key="1">
    <citation type="submission" date="2023-12" db="EMBL/GenBank/DDBJ databases">
        <title>Genome assembly of Anisodus tanguticus.</title>
        <authorList>
            <person name="Wang Y.-J."/>
        </authorList>
    </citation>
    <scope>NUCLEOTIDE SEQUENCE</scope>
    <source>
        <strain evidence="1">KB-2021</strain>
        <tissue evidence="1">Leaf</tissue>
    </source>
</reference>
<evidence type="ECO:0000313" key="1">
    <source>
        <dbReference type="EMBL" id="KAK4350586.1"/>
    </source>
</evidence>